<reference evidence="2" key="1">
    <citation type="submission" date="2021-01" db="UniProtKB">
        <authorList>
            <consortium name="EnsemblMetazoa"/>
        </authorList>
    </citation>
    <scope>IDENTIFICATION</scope>
</reference>
<keyword evidence="3" id="KW-1185">Reference proteome</keyword>
<evidence type="ECO:0000313" key="2">
    <source>
        <dbReference type="EnsemblMetazoa" id="XP_022662278"/>
    </source>
</evidence>
<feature type="compositionally biased region" description="Polar residues" evidence="1">
    <location>
        <begin position="190"/>
        <end position="205"/>
    </location>
</feature>
<evidence type="ECO:0000256" key="1">
    <source>
        <dbReference type="SAM" id="MobiDB-lite"/>
    </source>
</evidence>
<accession>A0A7M7KKE8</accession>
<protein>
    <submittedName>
        <fullName evidence="2">Uncharacterized protein</fullName>
    </submittedName>
</protein>
<dbReference type="GeneID" id="111250787"/>
<proteinExistence type="predicted"/>
<dbReference type="Proteomes" id="UP000594260">
    <property type="component" value="Unplaced"/>
</dbReference>
<feature type="region of interest" description="Disordered" evidence="1">
    <location>
        <begin position="190"/>
        <end position="211"/>
    </location>
</feature>
<evidence type="ECO:0000313" key="3">
    <source>
        <dbReference type="Proteomes" id="UP000594260"/>
    </source>
</evidence>
<sequence>MAMAASDTPANVTGGKGQLNTTYISGRVDEVNLAFGGSHLMLFQQDVPLGLEVHNMLSSSSLTPVGMIAKTAELFGRSALPTSIGPKDPSQFLIPLFHHSQLDIVETIITQPRPGSFTRSFQINGEDMSALFLLNLTTIYMSLTVESPPGHVIGHIALHHDFYGVYNEGMLQLLYSIPFKANNGSGSHTVTSVGAGRQTGTSSDSRNNREQGCISRCDGPHSALKINIRLPHGTHSSDHKLLLVATAICMFGVQTERIPRPLEWLGCIRVRNVLEEGFC</sequence>
<name>A0A7M7KKE8_VARDE</name>
<dbReference type="AlphaFoldDB" id="A0A7M7KKE8"/>
<organism evidence="2 3">
    <name type="scientific">Varroa destructor</name>
    <name type="common">Honeybee mite</name>
    <dbReference type="NCBI Taxonomy" id="109461"/>
    <lineage>
        <taxon>Eukaryota</taxon>
        <taxon>Metazoa</taxon>
        <taxon>Ecdysozoa</taxon>
        <taxon>Arthropoda</taxon>
        <taxon>Chelicerata</taxon>
        <taxon>Arachnida</taxon>
        <taxon>Acari</taxon>
        <taxon>Parasitiformes</taxon>
        <taxon>Mesostigmata</taxon>
        <taxon>Gamasina</taxon>
        <taxon>Dermanyssoidea</taxon>
        <taxon>Varroidae</taxon>
        <taxon>Varroa</taxon>
    </lineage>
</organism>
<dbReference type="EnsemblMetazoa" id="XM_022806543">
    <property type="protein sequence ID" value="XP_022662278"/>
    <property type="gene ID" value="LOC111250787"/>
</dbReference>
<dbReference type="RefSeq" id="XP_022662278.1">
    <property type="nucleotide sequence ID" value="XM_022806543.1"/>
</dbReference>